<sequence>MNESMNTEDDIEEYSSSISSPLEAFETSRFSVIEKKLDVLLKALNKIQTRIIHVEERQKKEILPSLKSSLTLQEELAPFIDIERFLPSMVKTMTTKITEYEEIFNDVVTISSLQILSLQRKEETLAKKDRTDTTSQRKSIIESLLKDKHSQLFLKLAKKEQAILISRLLTRARSRLCALKRDNSEKTILKNLYSKELWWTVELDMWALEGTSRRRIKSRTHPDSQPLTKSPTFSEVIQQVEDGLKIPTVPDDTFSFDGILVPDPPSKHKRRATHRIRKQGRSSSSRHSQPRQISPGSHDGSGSEPDEEDQ</sequence>
<proteinExistence type="predicted"/>
<feature type="compositionally biased region" description="Basic residues" evidence="1">
    <location>
        <begin position="267"/>
        <end position="280"/>
    </location>
</feature>
<feature type="region of interest" description="Disordered" evidence="1">
    <location>
        <begin position="256"/>
        <end position="310"/>
    </location>
</feature>
<evidence type="ECO:0000313" key="2">
    <source>
        <dbReference type="EMBL" id="GKT32319.1"/>
    </source>
</evidence>
<accession>A0ABQ5KLG8</accession>
<reference evidence="2" key="1">
    <citation type="submission" date="2022-03" db="EMBL/GenBank/DDBJ databases">
        <title>Draft genome sequence of Aduncisulcus paluster, a free-living microaerophilic Fornicata.</title>
        <authorList>
            <person name="Yuyama I."/>
            <person name="Kume K."/>
            <person name="Tamura T."/>
            <person name="Inagaki Y."/>
            <person name="Hashimoto T."/>
        </authorList>
    </citation>
    <scope>NUCLEOTIDE SEQUENCE</scope>
    <source>
        <strain evidence="2">NY0171</strain>
    </source>
</reference>
<comment type="caution">
    <text evidence="2">The sequence shown here is derived from an EMBL/GenBank/DDBJ whole genome shotgun (WGS) entry which is preliminary data.</text>
</comment>
<feature type="compositionally biased region" description="Low complexity" evidence="1">
    <location>
        <begin position="281"/>
        <end position="294"/>
    </location>
</feature>
<evidence type="ECO:0000256" key="1">
    <source>
        <dbReference type="SAM" id="MobiDB-lite"/>
    </source>
</evidence>
<name>A0ABQ5KLG8_9EUKA</name>
<dbReference type="EMBL" id="BQXS01009970">
    <property type="protein sequence ID" value="GKT32319.1"/>
    <property type="molecule type" value="Genomic_DNA"/>
</dbReference>
<keyword evidence="3" id="KW-1185">Reference proteome</keyword>
<gene>
    <name evidence="2" type="ORF">ADUPG1_006500</name>
</gene>
<organism evidence="2 3">
    <name type="scientific">Aduncisulcus paluster</name>
    <dbReference type="NCBI Taxonomy" id="2918883"/>
    <lineage>
        <taxon>Eukaryota</taxon>
        <taxon>Metamonada</taxon>
        <taxon>Carpediemonas-like organisms</taxon>
        <taxon>Aduncisulcus</taxon>
    </lineage>
</organism>
<dbReference type="Proteomes" id="UP001057375">
    <property type="component" value="Unassembled WGS sequence"/>
</dbReference>
<protein>
    <submittedName>
        <fullName evidence="2">Uncharacterized protein</fullName>
    </submittedName>
</protein>
<evidence type="ECO:0000313" key="3">
    <source>
        <dbReference type="Proteomes" id="UP001057375"/>
    </source>
</evidence>